<sequence>MGRGAQQVKESAPGGWGGVLPVSFSGNIEIISSSRRGFPKGGTTIFTPTPILTPKGTANRNRQAN</sequence>
<proteinExistence type="predicted"/>
<evidence type="ECO:0000313" key="2">
    <source>
        <dbReference type="EMBL" id="GAH87650.1"/>
    </source>
</evidence>
<accession>X1K1T9</accession>
<evidence type="ECO:0000256" key="1">
    <source>
        <dbReference type="SAM" id="MobiDB-lite"/>
    </source>
</evidence>
<feature type="region of interest" description="Disordered" evidence="1">
    <location>
        <begin position="34"/>
        <end position="65"/>
    </location>
</feature>
<name>X1K1T9_9ZZZZ</name>
<reference evidence="2" key="1">
    <citation type="journal article" date="2014" name="Front. Microbiol.">
        <title>High frequency of phylogenetically diverse reductive dehalogenase-homologous genes in deep subseafloor sedimentary metagenomes.</title>
        <authorList>
            <person name="Kawai M."/>
            <person name="Futagami T."/>
            <person name="Toyoda A."/>
            <person name="Takaki Y."/>
            <person name="Nishi S."/>
            <person name="Hori S."/>
            <person name="Arai W."/>
            <person name="Tsubouchi T."/>
            <person name="Morono Y."/>
            <person name="Uchiyama I."/>
            <person name="Ito T."/>
            <person name="Fujiyama A."/>
            <person name="Inagaki F."/>
            <person name="Takami H."/>
        </authorList>
    </citation>
    <scope>NUCLEOTIDE SEQUENCE</scope>
    <source>
        <strain evidence="2">Expedition CK06-06</strain>
    </source>
</reference>
<feature type="compositionally biased region" description="Polar residues" evidence="1">
    <location>
        <begin position="56"/>
        <end position="65"/>
    </location>
</feature>
<dbReference type="EMBL" id="BARU01038731">
    <property type="protein sequence ID" value="GAH87650.1"/>
    <property type="molecule type" value="Genomic_DNA"/>
</dbReference>
<comment type="caution">
    <text evidence="2">The sequence shown here is derived from an EMBL/GenBank/DDBJ whole genome shotgun (WGS) entry which is preliminary data.</text>
</comment>
<protein>
    <submittedName>
        <fullName evidence="2">Uncharacterized protein</fullName>
    </submittedName>
</protein>
<organism evidence="2">
    <name type="scientific">marine sediment metagenome</name>
    <dbReference type="NCBI Taxonomy" id="412755"/>
    <lineage>
        <taxon>unclassified sequences</taxon>
        <taxon>metagenomes</taxon>
        <taxon>ecological metagenomes</taxon>
    </lineage>
</organism>
<gene>
    <name evidence="2" type="ORF">S03H2_60141</name>
</gene>
<feature type="compositionally biased region" description="Low complexity" evidence="1">
    <location>
        <begin position="41"/>
        <end position="55"/>
    </location>
</feature>
<dbReference type="AlphaFoldDB" id="X1K1T9"/>